<feature type="transmembrane region" description="Helical" evidence="5">
    <location>
        <begin position="256"/>
        <end position="278"/>
    </location>
</feature>
<feature type="transmembrane region" description="Helical" evidence="5">
    <location>
        <begin position="405"/>
        <end position="433"/>
    </location>
</feature>
<dbReference type="NCBIfam" id="TIGR00555">
    <property type="entry name" value="panK_eukar"/>
    <property type="match status" value="1"/>
</dbReference>
<keyword evidence="2" id="KW-0067">ATP-binding</keyword>
<evidence type="ECO:0000256" key="3">
    <source>
        <dbReference type="ARBA" id="ARBA00022993"/>
    </source>
</evidence>
<name>A0AAN6ZJU3_9PEZI</name>
<feature type="region of interest" description="Disordered" evidence="4">
    <location>
        <begin position="444"/>
        <end position="482"/>
    </location>
</feature>
<dbReference type="RefSeq" id="XP_062633600.1">
    <property type="nucleotide sequence ID" value="XM_062784823.1"/>
</dbReference>
<keyword evidence="5" id="KW-1133">Transmembrane helix</keyword>
<dbReference type="GO" id="GO:0005829">
    <property type="term" value="C:cytosol"/>
    <property type="evidence" value="ECO:0007669"/>
    <property type="project" value="TreeGrafter"/>
</dbReference>
<dbReference type="FunFam" id="3.30.420.40:FF:000115">
    <property type="entry name" value="Pantothenate kinase PanK"/>
    <property type="match status" value="1"/>
</dbReference>
<dbReference type="CDD" id="cd24123">
    <property type="entry name" value="ASKHA_NBD_PanK-II_Pank4"/>
    <property type="match status" value="1"/>
</dbReference>
<dbReference type="SUPFAM" id="SSF48097">
    <property type="entry name" value="Regulator of G-protein signaling, RGS"/>
    <property type="match status" value="1"/>
</dbReference>
<dbReference type="Gene3D" id="1.10.167.10">
    <property type="entry name" value="Regulator of G-protein Signalling 4, domain 2"/>
    <property type="match status" value="1"/>
</dbReference>
<dbReference type="Proteomes" id="UP001302676">
    <property type="component" value="Unassembled WGS sequence"/>
</dbReference>
<reference evidence="6" key="2">
    <citation type="submission" date="2023-05" db="EMBL/GenBank/DDBJ databases">
        <authorList>
            <consortium name="Lawrence Berkeley National Laboratory"/>
            <person name="Steindorff A."/>
            <person name="Hensen N."/>
            <person name="Bonometti L."/>
            <person name="Westerberg I."/>
            <person name="Brannstrom I.O."/>
            <person name="Guillou S."/>
            <person name="Cros-Aarteil S."/>
            <person name="Calhoun S."/>
            <person name="Haridas S."/>
            <person name="Kuo A."/>
            <person name="Mondo S."/>
            <person name="Pangilinan J."/>
            <person name="Riley R."/>
            <person name="Labutti K."/>
            <person name="Andreopoulos B."/>
            <person name="Lipzen A."/>
            <person name="Chen C."/>
            <person name="Yanf M."/>
            <person name="Daum C."/>
            <person name="Ng V."/>
            <person name="Clum A."/>
            <person name="Ohm R."/>
            <person name="Martin F."/>
            <person name="Silar P."/>
            <person name="Natvig D."/>
            <person name="Lalanne C."/>
            <person name="Gautier V."/>
            <person name="Ament-Velasquez S.L."/>
            <person name="Kruys A."/>
            <person name="Hutchinson M.I."/>
            <person name="Powell A.J."/>
            <person name="Barry K."/>
            <person name="Miller A.N."/>
            <person name="Grigoriev I.V."/>
            <person name="Debuchy R."/>
            <person name="Gladieux P."/>
            <person name="Thoren M.H."/>
            <person name="Johannesson H."/>
        </authorList>
    </citation>
    <scope>NUCLEOTIDE SEQUENCE</scope>
    <source>
        <strain evidence="6">CBS 141.50</strain>
    </source>
</reference>
<feature type="compositionally biased region" description="Basic and acidic residues" evidence="4">
    <location>
        <begin position="444"/>
        <end position="460"/>
    </location>
</feature>
<dbReference type="EMBL" id="MU853637">
    <property type="protein sequence ID" value="KAK4140229.1"/>
    <property type="molecule type" value="Genomic_DNA"/>
</dbReference>
<dbReference type="GO" id="GO:0005634">
    <property type="term" value="C:nucleus"/>
    <property type="evidence" value="ECO:0007669"/>
    <property type="project" value="TreeGrafter"/>
</dbReference>
<evidence type="ECO:0000256" key="2">
    <source>
        <dbReference type="ARBA" id="ARBA00022840"/>
    </source>
</evidence>
<proteinExistence type="predicted"/>
<dbReference type="Gene3D" id="3.30.420.510">
    <property type="match status" value="1"/>
</dbReference>
<gene>
    <name evidence="6" type="ORF">C8A04DRAFT_40095</name>
</gene>
<keyword evidence="5" id="KW-0812">Transmembrane</keyword>
<dbReference type="GO" id="GO:0004594">
    <property type="term" value="F:pantothenate kinase activity"/>
    <property type="evidence" value="ECO:0007669"/>
    <property type="project" value="TreeGrafter"/>
</dbReference>
<comment type="caution">
    <text evidence="6">The sequence shown here is derived from an EMBL/GenBank/DDBJ whole genome shotgun (WGS) entry which is preliminary data.</text>
</comment>
<evidence type="ECO:0000256" key="4">
    <source>
        <dbReference type="SAM" id="MobiDB-lite"/>
    </source>
</evidence>
<protein>
    <submittedName>
        <fullName evidence="6">Fumble-domain-containing protein</fullName>
    </submittedName>
</protein>
<dbReference type="InterPro" id="IPR036305">
    <property type="entry name" value="RGS_sf"/>
</dbReference>
<dbReference type="InterPro" id="IPR004567">
    <property type="entry name" value="Type_II_PanK"/>
</dbReference>
<keyword evidence="3" id="KW-0173">Coenzyme A biosynthesis</keyword>
<dbReference type="InterPro" id="IPR043129">
    <property type="entry name" value="ATPase_NBD"/>
</dbReference>
<dbReference type="GO" id="GO:0005524">
    <property type="term" value="F:ATP binding"/>
    <property type="evidence" value="ECO:0007669"/>
    <property type="project" value="UniProtKB-KW"/>
</dbReference>
<keyword evidence="1" id="KW-0547">Nucleotide-binding</keyword>
<dbReference type="Pfam" id="PF03630">
    <property type="entry name" value="Fumble"/>
    <property type="match status" value="1"/>
</dbReference>
<evidence type="ECO:0000256" key="5">
    <source>
        <dbReference type="SAM" id="Phobius"/>
    </source>
</evidence>
<dbReference type="PANTHER" id="PTHR12280:SF20">
    <property type="entry name" value="4'-PHOSPHOPANTETHEINE PHOSPHATASE"/>
    <property type="match status" value="1"/>
</dbReference>
<dbReference type="SUPFAM" id="SSF53067">
    <property type="entry name" value="Actin-like ATPase domain"/>
    <property type="match status" value="2"/>
</dbReference>
<evidence type="ECO:0000256" key="1">
    <source>
        <dbReference type="ARBA" id="ARBA00022741"/>
    </source>
</evidence>
<feature type="transmembrane region" description="Helical" evidence="5">
    <location>
        <begin position="284"/>
        <end position="303"/>
    </location>
</feature>
<dbReference type="FunFam" id="3.30.420.510:FF:000005">
    <property type="entry name" value="Probable pantothenate kinase"/>
    <property type="match status" value="1"/>
</dbReference>
<dbReference type="AlphaFoldDB" id="A0AAN6ZJU3"/>
<dbReference type="GeneID" id="87821436"/>
<dbReference type="GO" id="GO:0015937">
    <property type="term" value="P:coenzyme A biosynthetic process"/>
    <property type="evidence" value="ECO:0007669"/>
    <property type="project" value="UniProtKB-KW"/>
</dbReference>
<feature type="region of interest" description="Disordered" evidence="4">
    <location>
        <begin position="498"/>
        <end position="520"/>
    </location>
</feature>
<organism evidence="6 7">
    <name type="scientific">Dichotomopilus funicola</name>
    <dbReference type="NCBI Taxonomy" id="1934379"/>
    <lineage>
        <taxon>Eukaryota</taxon>
        <taxon>Fungi</taxon>
        <taxon>Dikarya</taxon>
        <taxon>Ascomycota</taxon>
        <taxon>Pezizomycotina</taxon>
        <taxon>Sordariomycetes</taxon>
        <taxon>Sordariomycetidae</taxon>
        <taxon>Sordariales</taxon>
        <taxon>Chaetomiaceae</taxon>
        <taxon>Dichotomopilus</taxon>
    </lineage>
</organism>
<reference evidence="6" key="1">
    <citation type="journal article" date="2023" name="Mol. Phylogenet. Evol.">
        <title>Genome-scale phylogeny and comparative genomics of the fungal order Sordariales.</title>
        <authorList>
            <person name="Hensen N."/>
            <person name="Bonometti L."/>
            <person name="Westerberg I."/>
            <person name="Brannstrom I.O."/>
            <person name="Guillou S."/>
            <person name="Cros-Aarteil S."/>
            <person name="Calhoun S."/>
            <person name="Haridas S."/>
            <person name="Kuo A."/>
            <person name="Mondo S."/>
            <person name="Pangilinan J."/>
            <person name="Riley R."/>
            <person name="LaButti K."/>
            <person name="Andreopoulos B."/>
            <person name="Lipzen A."/>
            <person name="Chen C."/>
            <person name="Yan M."/>
            <person name="Daum C."/>
            <person name="Ng V."/>
            <person name="Clum A."/>
            <person name="Steindorff A."/>
            <person name="Ohm R.A."/>
            <person name="Martin F."/>
            <person name="Silar P."/>
            <person name="Natvig D.O."/>
            <person name="Lalanne C."/>
            <person name="Gautier V."/>
            <person name="Ament-Velasquez S.L."/>
            <person name="Kruys A."/>
            <person name="Hutchinson M.I."/>
            <person name="Powell A.J."/>
            <person name="Barry K."/>
            <person name="Miller A.N."/>
            <person name="Grigoriev I.V."/>
            <person name="Debuchy R."/>
            <person name="Gladieux P."/>
            <person name="Hiltunen Thoren M."/>
            <person name="Johannesson H."/>
        </authorList>
    </citation>
    <scope>NUCLEOTIDE SEQUENCE</scope>
    <source>
        <strain evidence="6">CBS 141.50</strain>
    </source>
</reference>
<dbReference type="PANTHER" id="PTHR12280">
    <property type="entry name" value="PANTOTHENATE KINASE"/>
    <property type="match status" value="1"/>
</dbReference>
<sequence length="877" mass="97745">MALLPLLFRRSGYVEKAESTVSQTSLLSTKSSKEGLARYVLTYELLEVRDSLTITQPCTLGDFMNYLRYVERSAENLQFFLWHRDYERRFTTAKTADVALAPEWTRGMEEDAVRRIKKEHSERVRQPPKEAVELFKGTDFEKGRETVNRPTSTTLEIPRSPTSLAFASAGAKDPFTIQPFRREIDRIIATYIMDNAPRQLNLSDQERKLILQALSFTTHPSALRTIGTQIEATLRQEAHPNFIRWSISNGSPARMYFAFLLGTLTILGGFAAALALTLGSAGRGYRALAGIGWMVGFTTVIAARKGMCLILHGLHRRHIRPWELFMSDADDQEAAISTTTGKNITDTFGIDPSMGTNTGFRDRKGSSHEDEPWVIQYQQRNVVRKIFDREVWVEEPALRKIQDGILVHSLILALLCTLVLTTVFVAVPAGIILDFYKLSLHASRADEGRERERERQRRPSDATASRRPGTSGAPAEIDETLSRPGSVRINVTGAFIVDQDTTTPTTPDGRSGSPGRHETKDIRLPNHTAVVSHIAIDIGGSLAKLVYFSREAHSTEPGGRLNFASFETDRIDECLEFVSRLKDKHLELNGSSHGSKRSADDLCVMATGGGAYKFYDNIREVLGVDVLREDEMECLIIGLDFFITEIPREVFTYSETDPMHFVEPSENVYPYLLVNIGSGVSFLKVSGPRKYERVGGTSLGGGTLWGLLSLLTGARTFDEMLDLASQGDNSKVDMLVGDIYGTDYGKIGLKSTTIASSFGKVFRKKRQAEQEAEDTADISVSLLYAISNNIGQIAFLQSQIHGLSHIYFGGSFIRGHPQTMNTLSYAIKFWSRGAKQAYFLRHEGYLGAVGAFLKRQPRNWGRRGSFDEIQGLSEHGV</sequence>
<accession>A0AAN6ZJU3</accession>
<keyword evidence="5" id="KW-0472">Membrane</keyword>
<keyword evidence="7" id="KW-1185">Reference proteome</keyword>
<dbReference type="InterPro" id="IPR044926">
    <property type="entry name" value="RGS_subdomain_2"/>
</dbReference>
<dbReference type="Gene3D" id="3.30.420.40">
    <property type="match status" value="1"/>
</dbReference>
<evidence type="ECO:0000313" key="7">
    <source>
        <dbReference type="Proteomes" id="UP001302676"/>
    </source>
</evidence>
<evidence type="ECO:0000313" key="6">
    <source>
        <dbReference type="EMBL" id="KAK4140229.1"/>
    </source>
</evidence>